<dbReference type="InterPro" id="IPR003856">
    <property type="entry name" value="LPS_length_determ_N"/>
</dbReference>
<dbReference type="Gene3D" id="3.40.50.300">
    <property type="entry name" value="P-loop containing nucleotide triphosphate hydrolases"/>
    <property type="match status" value="1"/>
</dbReference>
<comment type="similarity">
    <text evidence="3">Belongs to the CpsD/CapB family.</text>
</comment>
<dbReference type="PANTHER" id="PTHR32309">
    <property type="entry name" value="TYROSINE-PROTEIN KINASE"/>
    <property type="match status" value="1"/>
</dbReference>
<evidence type="ECO:0000256" key="12">
    <source>
        <dbReference type="ARBA" id="ARBA00023136"/>
    </source>
</evidence>
<evidence type="ECO:0000256" key="13">
    <source>
        <dbReference type="ARBA" id="ARBA00023137"/>
    </source>
</evidence>
<comment type="caution">
    <text evidence="18">The sequence shown here is derived from an EMBL/GenBank/DDBJ whole genome shotgun (WGS) entry which is preliminary data.</text>
</comment>
<dbReference type="FunFam" id="3.40.50.300:FF:000527">
    <property type="entry name" value="Tyrosine-protein kinase etk"/>
    <property type="match status" value="1"/>
</dbReference>
<dbReference type="Proteomes" id="UP000241085">
    <property type="component" value="Unassembled WGS sequence"/>
</dbReference>
<dbReference type="NCBIfam" id="TIGR01007">
    <property type="entry name" value="eps_fam"/>
    <property type="match status" value="1"/>
</dbReference>
<keyword evidence="6" id="KW-0808">Transferase</keyword>
<evidence type="ECO:0000256" key="10">
    <source>
        <dbReference type="ARBA" id="ARBA00022840"/>
    </source>
</evidence>
<evidence type="ECO:0000256" key="14">
    <source>
        <dbReference type="ARBA" id="ARBA00051245"/>
    </source>
</evidence>
<evidence type="ECO:0000256" key="7">
    <source>
        <dbReference type="ARBA" id="ARBA00022692"/>
    </source>
</evidence>
<evidence type="ECO:0000256" key="3">
    <source>
        <dbReference type="ARBA" id="ARBA00007316"/>
    </source>
</evidence>
<feature type="transmembrane region" description="Helical" evidence="15">
    <location>
        <begin position="38"/>
        <end position="58"/>
    </location>
</feature>
<feature type="transmembrane region" description="Helical" evidence="15">
    <location>
        <begin position="204"/>
        <end position="223"/>
    </location>
</feature>
<keyword evidence="10" id="KW-0067">ATP-binding</keyword>
<protein>
    <recommendedName>
        <fullName evidence="4">non-specific protein-tyrosine kinase</fullName>
        <ecNumber evidence="4">2.7.10.2</ecNumber>
    </recommendedName>
</protein>
<evidence type="ECO:0000256" key="8">
    <source>
        <dbReference type="ARBA" id="ARBA00022741"/>
    </source>
</evidence>
<dbReference type="EMBL" id="PZPL01000001">
    <property type="protein sequence ID" value="PTL74457.1"/>
    <property type="molecule type" value="Genomic_DNA"/>
</dbReference>
<keyword evidence="11 15" id="KW-1133">Transmembrane helix</keyword>
<proteinExistence type="inferred from homology"/>
<keyword evidence="9" id="KW-0418">Kinase</keyword>
<accession>A0A2T4UY28</accession>
<dbReference type="InterPro" id="IPR050445">
    <property type="entry name" value="Bact_polysacc_biosynth/exp"/>
</dbReference>
<dbReference type="EC" id="2.7.10.2" evidence="4"/>
<evidence type="ECO:0000259" key="16">
    <source>
        <dbReference type="Pfam" id="PF01656"/>
    </source>
</evidence>
<feature type="domain" description="Polysaccharide chain length determinant N-terminal" evidence="17">
    <location>
        <begin position="24"/>
        <end position="119"/>
    </location>
</feature>
<keyword evidence="13" id="KW-0829">Tyrosine-protein kinase</keyword>
<evidence type="ECO:0000256" key="1">
    <source>
        <dbReference type="ARBA" id="ARBA00004651"/>
    </source>
</evidence>
<dbReference type="InterPro" id="IPR027417">
    <property type="entry name" value="P-loop_NTPase"/>
</dbReference>
<gene>
    <name evidence="18" type="ORF">C1I63_17605</name>
</gene>
<keyword evidence="19" id="KW-1185">Reference proteome</keyword>
<dbReference type="GO" id="GO:0005524">
    <property type="term" value="F:ATP binding"/>
    <property type="evidence" value="ECO:0007669"/>
    <property type="project" value="UniProtKB-KW"/>
</dbReference>
<keyword evidence="8" id="KW-0547">Nucleotide-binding</keyword>
<dbReference type="GO" id="GO:0005886">
    <property type="term" value="C:plasma membrane"/>
    <property type="evidence" value="ECO:0007669"/>
    <property type="project" value="UniProtKB-SubCell"/>
</dbReference>
<dbReference type="RefSeq" id="WP_107575610.1">
    <property type="nucleotide sequence ID" value="NZ_PZPL01000001.1"/>
</dbReference>
<dbReference type="GO" id="GO:0042802">
    <property type="term" value="F:identical protein binding"/>
    <property type="evidence" value="ECO:0007669"/>
    <property type="project" value="UniProtKB-ARBA"/>
</dbReference>
<sequence>MQQSQGSPSPTVVRRSESVKEPATLELRDVLRLLRDHWLPIVAAILLGTLVAFGWSLTQKPRYVADSKGLVTVAVPDSGDGSQDLYGEQIAEALAKSRLTTYVPIASSRDVAEIAIANLGLDISPSALIGAITVTSETAAPVLSVTAEASTADGAQKLADAWVSAVATRIQQINAETGSGDSVSLKVIQDAALPSSPDFPNLRLVLAVGALAGLVLGLVYAFVRNTLDRRIRTAEMVERLFDLPVVGTLPVDKRLSETNRIIPEADTTDYVKADGKHALAESLRELRTNLQFMNVDSPPRIIVVTSPLPSDGKSTVTANLAVTLAASGQRTVVVDGDLRKPTVAKSFGLVPGVGLTDLLIGKAELQDVLQPWGPSGNLWILGAGSIPPNPSELLGSNGMDILLHEIAREAIVIVDAPPLLPVTDGAILTARTDGALVVISAGKTTTDELGKAIQNLERVSGHTLGVILNRVPPRGQVGRGYGYYYTSYYGSEKTGARPESASEPTPSAV</sequence>
<name>A0A2T4UY28_9MICO</name>
<evidence type="ECO:0000256" key="6">
    <source>
        <dbReference type="ARBA" id="ARBA00022679"/>
    </source>
</evidence>
<evidence type="ECO:0000259" key="17">
    <source>
        <dbReference type="Pfam" id="PF02706"/>
    </source>
</evidence>
<evidence type="ECO:0000313" key="18">
    <source>
        <dbReference type="EMBL" id="PTL74457.1"/>
    </source>
</evidence>
<comment type="similarity">
    <text evidence="2">Belongs to the CpsC/CapA family.</text>
</comment>
<dbReference type="InterPro" id="IPR002586">
    <property type="entry name" value="CobQ/CobB/MinD/ParA_Nub-bd_dom"/>
</dbReference>
<comment type="subcellular location">
    <subcellularLocation>
        <location evidence="1">Cell membrane</location>
        <topology evidence="1">Multi-pass membrane protein</topology>
    </subcellularLocation>
</comment>
<evidence type="ECO:0000313" key="19">
    <source>
        <dbReference type="Proteomes" id="UP000241085"/>
    </source>
</evidence>
<organism evidence="18 19">
    <name type="scientific">Rathayibacter caricis DSM 15933</name>
    <dbReference type="NCBI Taxonomy" id="1328867"/>
    <lineage>
        <taxon>Bacteria</taxon>
        <taxon>Bacillati</taxon>
        <taxon>Actinomycetota</taxon>
        <taxon>Actinomycetes</taxon>
        <taxon>Micrococcales</taxon>
        <taxon>Microbacteriaceae</taxon>
        <taxon>Rathayibacter</taxon>
    </lineage>
</organism>
<evidence type="ECO:0000256" key="15">
    <source>
        <dbReference type="SAM" id="Phobius"/>
    </source>
</evidence>
<dbReference type="GO" id="GO:0004715">
    <property type="term" value="F:non-membrane spanning protein tyrosine kinase activity"/>
    <property type="evidence" value="ECO:0007669"/>
    <property type="project" value="UniProtKB-EC"/>
</dbReference>
<keyword evidence="7 15" id="KW-0812">Transmembrane</keyword>
<evidence type="ECO:0000256" key="11">
    <source>
        <dbReference type="ARBA" id="ARBA00022989"/>
    </source>
</evidence>
<keyword evidence="12 15" id="KW-0472">Membrane</keyword>
<dbReference type="CDD" id="cd05387">
    <property type="entry name" value="BY-kinase"/>
    <property type="match status" value="1"/>
</dbReference>
<evidence type="ECO:0000256" key="2">
    <source>
        <dbReference type="ARBA" id="ARBA00006683"/>
    </source>
</evidence>
<evidence type="ECO:0000256" key="4">
    <source>
        <dbReference type="ARBA" id="ARBA00011903"/>
    </source>
</evidence>
<dbReference type="Pfam" id="PF02706">
    <property type="entry name" value="Wzz"/>
    <property type="match status" value="1"/>
</dbReference>
<dbReference type="SUPFAM" id="SSF52540">
    <property type="entry name" value="P-loop containing nucleoside triphosphate hydrolases"/>
    <property type="match status" value="1"/>
</dbReference>
<comment type="catalytic activity">
    <reaction evidence="14">
        <text>L-tyrosyl-[protein] + ATP = O-phospho-L-tyrosyl-[protein] + ADP + H(+)</text>
        <dbReference type="Rhea" id="RHEA:10596"/>
        <dbReference type="Rhea" id="RHEA-COMP:10136"/>
        <dbReference type="Rhea" id="RHEA-COMP:20101"/>
        <dbReference type="ChEBI" id="CHEBI:15378"/>
        <dbReference type="ChEBI" id="CHEBI:30616"/>
        <dbReference type="ChEBI" id="CHEBI:46858"/>
        <dbReference type="ChEBI" id="CHEBI:61978"/>
        <dbReference type="ChEBI" id="CHEBI:456216"/>
        <dbReference type="EC" id="2.7.10.2"/>
    </reaction>
</comment>
<feature type="domain" description="CobQ/CobB/MinD/ParA nucleotide binding" evidence="16">
    <location>
        <begin position="310"/>
        <end position="474"/>
    </location>
</feature>
<dbReference type="AlphaFoldDB" id="A0A2T4UY28"/>
<dbReference type="PANTHER" id="PTHR32309:SF13">
    <property type="entry name" value="FERRIC ENTEROBACTIN TRANSPORT PROTEIN FEPE"/>
    <property type="match status" value="1"/>
</dbReference>
<dbReference type="InterPro" id="IPR005702">
    <property type="entry name" value="Wzc-like_C"/>
</dbReference>
<evidence type="ECO:0000256" key="9">
    <source>
        <dbReference type="ARBA" id="ARBA00022777"/>
    </source>
</evidence>
<keyword evidence="5" id="KW-1003">Cell membrane</keyword>
<dbReference type="Pfam" id="PF01656">
    <property type="entry name" value="CbiA"/>
    <property type="match status" value="1"/>
</dbReference>
<evidence type="ECO:0000256" key="5">
    <source>
        <dbReference type="ARBA" id="ARBA00022475"/>
    </source>
</evidence>
<reference evidence="18 19" key="1">
    <citation type="submission" date="2018-03" db="EMBL/GenBank/DDBJ databases">
        <title>Bacteriophage NCPPB3778 and a type I-E CRISPR drive the evolution of the US Biological Select Agent, Rathayibacter toxicus.</title>
        <authorList>
            <person name="Davis E.W.II."/>
            <person name="Tabima J.F."/>
            <person name="Weisberg A.J."/>
            <person name="Dantas Lopes L."/>
            <person name="Wiseman M.S."/>
            <person name="Wiseman M.S."/>
            <person name="Pupko T."/>
            <person name="Belcher M.S."/>
            <person name="Sechler A.J."/>
            <person name="Tancos M.A."/>
            <person name="Schroeder B.K."/>
            <person name="Murray T.D."/>
            <person name="Luster D.G."/>
            <person name="Schneider W.L."/>
            <person name="Rogers E."/>
            <person name="Andreote F.D."/>
            <person name="Grunwald N.J."/>
            <person name="Putnam M.L."/>
            <person name="Chang J.H."/>
        </authorList>
    </citation>
    <scope>NUCLEOTIDE SEQUENCE [LARGE SCALE GENOMIC DNA]</scope>
    <source>
        <strain evidence="18 19">DSM 15933</strain>
    </source>
</reference>